<organism evidence="12 13">
    <name type="scientific">Desulforamulus reducens (strain ATCC BAA-1160 / DSM 100696 / MI-1)</name>
    <name type="common">Desulfotomaculum reducens</name>
    <dbReference type="NCBI Taxonomy" id="349161"/>
    <lineage>
        <taxon>Bacteria</taxon>
        <taxon>Bacillati</taxon>
        <taxon>Bacillota</taxon>
        <taxon>Clostridia</taxon>
        <taxon>Eubacteriales</taxon>
        <taxon>Peptococcaceae</taxon>
        <taxon>Desulforamulus</taxon>
    </lineage>
</organism>
<dbReference type="Pfam" id="PF00672">
    <property type="entry name" value="HAMP"/>
    <property type="match status" value="1"/>
</dbReference>
<dbReference type="KEGG" id="drm:Dred_0620"/>
<dbReference type="GO" id="GO:0005886">
    <property type="term" value="C:plasma membrane"/>
    <property type="evidence" value="ECO:0007669"/>
    <property type="project" value="UniProtKB-SubCell"/>
</dbReference>
<evidence type="ECO:0000256" key="9">
    <source>
        <dbReference type="SAM" id="Phobius"/>
    </source>
</evidence>
<gene>
    <name evidence="12" type="ordered locus">Dred_0620</name>
</gene>
<dbReference type="Gene3D" id="1.10.287.950">
    <property type="entry name" value="Methyl-accepting chemotaxis protein"/>
    <property type="match status" value="1"/>
</dbReference>
<dbReference type="STRING" id="349161.Dred_0620"/>
<evidence type="ECO:0000313" key="12">
    <source>
        <dbReference type="EMBL" id="ABO49160.1"/>
    </source>
</evidence>
<dbReference type="PROSITE" id="PS50111">
    <property type="entry name" value="CHEMOTAXIS_TRANSDUC_2"/>
    <property type="match status" value="1"/>
</dbReference>
<dbReference type="InterPro" id="IPR033463">
    <property type="entry name" value="sCache_3"/>
</dbReference>
<dbReference type="PANTHER" id="PTHR32089">
    <property type="entry name" value="METHYL-ACCEPTING CHEMOTAXIS PROTEIN MCPB"/>
    <property type="match status" value="1"/>
</dbReference>
<dbReference type="eggNOG" id="COG0840">
    <property type="taxonomic scope" value="Bacteria"/>
</dbReference>
<evidence type="ECO:0000256" key="7">
    <source>
        <dbReference type="ARBA" id="ARBA00029447"/>
    </source>
</evidence>
<dbReference type="Proteomes" id="UP000001556">
    <property type="component" value="Chromosome"/>
</dbReference>
<dbReference type="Pfam" id="PF00015">
    <property type="entry name" value="MCPsignal"/>
    <property type="match status" value="1"/>
</dbReference>
<protein>
    <submittedName>
        <fullName evidence="12">Methyl-accepting chemotaxis sensory transducer</fullName>
    </submittedName>
</protein>
<accession>A4J257</accession>
<sequence>MGIVILVLVLAIAVTGFESYRLVDKTTNMLAMEKARSDLALGEVFINQTAPGPWRVEGDKLYKGNTLMNNNSDIVDSVAQLTNDTCTIFLNGTRIATNVKKEDGSRAVGTKAADEVAEIVLKKKQTYLGEANVLGITYQTAYKPIFDQNDNVVGMFYVGISKEFTSELINKAIINIILSGVVILALAVAVVLWRIRKNVLQPIEQLKTGSLALAEGDLTHELKIDVNSEMNDLAQAFNKMADNLKQIIGRLAEDSSILTSKSQELAAVSEEVNATIDTMAANSTEVAAVTEESAAGSRQAASDMEQVNAKAQRGNELAEDSVAQINNLKESVSTVSESVKILHERSQNIGKIIDVITQIADQTNLLALNAAIEAARAGEQGKGFAVVADEVRKLAEQSANAAKDIKDLILRIQRRVDTVLNDMGTSRSKAEQVTMAIENTGLSFQEISQSVASSSSAVSQIAAGAEQISSSTQDLAGSSQQLSAIVQQVTGSASAMAKMAEDLNGIVKTFKL</sequence>
<dbReference type="SUPFAM" id="SSF58104">
    <property type="entry name" value="Methyl-accepting chemotaxis protein (MCP) signaling domain"/>
    <property type="match status" value="1"/>
</dbReference>
<dbReference type="CDD" id="cd11386">
    <property type="entry name" value="MCP_signal"/>
    <property type="match status" value="1"/>
</dbReference>
<keyword evidence="6 8" id="KW-0807">Transducer</keyword>
<dbReference type="InterPro" id="IPR029151">
    <property type="entry name" value="Sensor-like_sf"/>
</dbReference>
<dbReference type="GO" id="GO:0004888">
    <property type="term" value="F:transmembrane signaling receptor activity"/>
    <property type="evidence" value="ECO:0007669"/>
    <property type="project" value="InterPro"/>
</dbReference>
<name>A4J257_DESRM</name>
<dbReference type="Pfam" id="PF17202">
    <property type="entry name" value="sCache_3_3"/>
    <property type="match status" value="1"/>
</dbReference>
<evidence type="ECO:0000256" key="6">
    <source>
        <dbReference type="ARBA" id="ARBA00023224"/>
    </source>
</evidence>
<dbReference type="GO" id="GO:0006935">
    <property type="term" value="P:chemotaxis"/>
    <property type="evidence" value="ECO:0007669"/>
    <property type="project" value="InterPro"/>
</dbReference>
<dbReference type="HOGENOM" id="CLU_000445_107_19_9"/>
<dbReference type="GO" id="GO:0007165">
    <property type="term" value="P:signal transduction"/>
    <property type="evidence" value="ECO:0007669"/>
    <property type="project" value="UniProtKB-KW"/>
</dbReference>
<dbReference type="InterPro" id="IPR003660">
    <property type="entry name" value="HAMP_dom"/>
</dbReference>
<feature type="domain" description="HAMP" evidence="11">
    <location>
        <begin position="197"/>
        <end position="249"/>
    </location>
</feature>
<reference evidence="12 13" key="1">
    <citation type="submission" date="2007-03" db="EMBL/GenBank/DDBJ databases">
        <title>Complete sequence of Desulfotomaculum reducens MI-1.</title>
        <authorList>
            <consortium name="US DOE Joint Genome Institute"/>
            <person name="Copeland A."/>
            <person name="Lucas S."/>
            <person name="Lapidus A."/>
            <person name="Barry K."/>
            <person name="Detter J.C."/>
            <person name="Glavina del Rio T."/>
            <person name="Hammon N."/>
            <person name="Israni S."/>
            <person name="Dalin E."/>
            <person name="Tice H."/>
            <person name="Pitluck S."/>
            <person name="Sims D."/>
            <person name="Brettin T."/>
            <person name="Bruce D."/>
            <person name="Han C."/>
            <person name="Tapia R."/>
            <person name="Schmutz J."/>
            <person name="Larimer F."/>
            <person name="Land M."/>
            <person name="Hauser L."/>
            <person name="Kyrpides N."/>
            <person name="Kim E."/>
            <person name="Tebo B.M."/>
            <person name="Richardson P."/>
        </authorList>
    </citation>
    <scope>NUCLEOTIDE SEQUENCE [LARGE SCALE GENOMIC DNA]</scope>
    <source>
        <strain evidence="12 13">MI-1</strain>
    </source>
</reference>
<dbReference type="SUPFAM" id="SSF103190">
    <property type="entry name" value="Sensory domain-like"/>
    <property type="match status" value="1"/>
</dbReference>
<evidence type="ECO:0000313" key="13">
    <source>
        <dbReference type="Proteomes" id="UP000001556"/>
    </source>
</evidence>
<evidence type="ECO:0000256" key="3">
    <source>
        <dbReference type="ARBA" id="ARBA00022692"/>
    </source>
</evidence>
<keyword evidence="3 9" id="KW-0812">Transmembrane</keyword>
<dbReference type="FunFam" id="1.10.287.950:FF:000001">
    <property type="entry name" value="Methyl-accepting chemotaxis sensory transducer"/>
    <property type="match status" value="1"/>
</dbReference>
<keyword evidence="2" id="KW-1003">Cell membrane</keyword>
<keyword evidence="13" id="KW-1185">Reference proteome</keyword>
<dbReference type="InterPro" id="IPR004090">
    <property type="entry name" value="Chemotax_Me-accpt_rcpt"/>
</dbReference>
<evidence type="ECO:0000256" key="5">
    <source>
        <dbReference type="ARBA" id="ARBA00023136"/>
    </source>
</evidence>
<evidence type="ECO:0000256" key="4">
    <source>
        <dbReference type="ARBA" id="ARBA00022989"/>
    </source>
</evidence>
<comment type="subcellular location">
    <subcellularLocation>
        <location evidence="1">Cell membrane</location>
        <topology evidence="1">Multi-pass membrane protein</topology>
    </subcellularLocation>
</comment>
<dbReference type="InterPro" id="IPR004089">
    <property type="entry name" value="MCPsignal_dom"/>
</dbReference>
<evidence type="ECO:0000256" key="2">
    <source>
        <dbReference type="ARBA" id="ARBA00022475"/>
    </source>
</evidence>
<dbReference type="PRINTS" id="PR00260">
    <property type="entry name" value="CHEMTRNSDUCR"/>
</dbReference>
<dbReference type="AlphaFoldDB" id="A4J257"/>
<dbReference type="PROSITE" id="PS50885">
    <property type="entry name" value="HAMP"/>
    <property type="match status" value="1"/>
</dbReference>
<evidence type="ECO:0000259" key="11">
    <source>
        <dbReference type="PROSITE" id="PS50885"/>
    </source>
</evidence>
<dbReference type="SMART" id="SM00304">
    <property type="entry name" value="HAMP"/>
    <property type="match status" value="1"/>
</dbReference>
<dbReference type="EMBL" id="CP000612">
    <property type="protein sequence ID" value="ABO49160.1"/>
    <property type="molecule type" value="Genomic_DNA"/>
</dbReference>
<feature type="domain" description="Methyl-accepting transducer" evidence="10">
    <location>
        <begin position="247"/>
        <end position="483"/>
    </location>
</feature>
<feature type="transmembrane region" description="Helical" evidence="9">
    <location>
        <begin position="172"/>
        <end position="193"/>
    </location>
</feature>
<dbReference type="SMART" id="SM00283">
    <property type="entry name" value="MA"/>
    <property type="match status" value="1"/>
</dbReference>
<keyword evidence="4 9" id="KW-1133">Transmembrane helix</keyword>
<keyword evidence="5 9" id="KW-0472">Membrane</keyword>
<evidence type="ECO:0000256" key="1">
    <source>
        <dbReference type="ARBA" id="ARBA00004651"/>
    </source>
</evidence>
<comment type="similarity">
    <text evidence="7">Belongs to the methyl-accepting chemotaxis (MCP) protein family.</text>
</comment>
<evidence type="ECO:0000256" key="8">
    <source>
        <dbReference type="PROSITE-ProRule" id="PRU00284"/>
    </source>
</evidence>
<dbReference type="CDD" id="cd06225">
    <property type="entry name" value="HAMP"/>
    <property type="match status" value="1"/>
</dbReference>
<evidence type="ECO:0000259" key="10">
    <source>
        <dbReference type="PROSITE" id="PS50111"/>
    </source>
</evidence>
<proteinExistence type="inferred from homology"/>
<dbReference type="PANTHER" id="PTHR32089:SF112">
    <property type="entry name" value="LYSOZYME-LIKE PROTEIN-RELATED"/>
    <property type="match status" value="1"/>
</dbReference>